<dbReference type="STRING" id="644282.Deba_2509"/>
<evidence type="ECO:0000313" key="7">
    <source>
        <dbReference type="EMBL" id="ADK85869.1"/>
    </source>
</evidence>
<dbReference type="InterPro" id="IPR023867">
    <property type="entry name" value="Sulphatase_maturase_rSAM"/>
</dbReference>
<evidence type="ECO:0000256" key="4">
    <source>
        <dbReference type="ARBA" id="ARBA00023004"/>
    </source>
</evidence>
<dbReference type="PANTHER" id="PTHR43273">
    <property type="entry name" value="ANAEROBIC SULFATASE-MATURATING ENZYME HOMOLOG ASLB-RELATED"/>
    <property type="match status" value="1"/>
</dbReference>
<reference evidence="7 8" key="1">
    <citation type="journal article" date="2010" name="Stand. Genomic Sci.">
        <title>Complete genome sequence of Desulfarculus baarsii type strain (2st14).</title>
        <authorList>
            <person name="Sun H."/>
            <person name="Spring S."/>
            <person name="Lapidus A."/>
            <person name="Davenport K."/>
            <person name="Del Rio T.G."/>
            <person name="Tice H."/>
            <person name="Nolan M."/>
            <person name="Copeland A."/>
            <person name="Cheng J.F."/>
            <person name="Lucas S."/>
            <person name="Tapia R."/>
            <person name="Goodwin L."/>
            <person name="Pitluck S."/>
            <person name="Ivanova N."/>
            <person name="Pagani I."/>
            <person name="Mavromatis K."/>
            <person name="Ovchinnikova G."/>
            <person name="Pati A."/>
            <person name="Chen A."/>
            <person name="Palaniappan K."/>
            <person name="Hauser L."/>
            <person name="Chang Y.J."/>
            <person name="Jeffries C.D."/>
            <person name="Detter J.C."/>
            <person name="Han C."/>
            <person name="Rohde M."/>
            <person name="Brambilla E."/>
            <person name="Goker M."/>
            <person name="Woyke T."/>
            <person name="Bristow J."/>
            <person name="Eisen J.A."/>
            <person name="Markowitz V."/>
            <person name="Hugenholtz P."/>
            <person name="Kyrpides N.C."/>
            <person name="Klenk H.P."/>
            <person name="Land M."/>
        </authorList>
    </citation>
    <scope>NUCLEOTIDE SEQUENCE [LARGE SCALE GENOMIC DNA]</scope>
    <source>
        <strain evidence="8">ATCC 33931 / DSM 2075 / LMG 7858 / VKM B-1802 / 2st14</strain>
    </source>
</reference>
<dbReference type="Pfam" id="PF04055">
    <property type="entry name" value="Radical_SAM"/>
    <property type="match status" value="1"/>
</dbReference>
<evidence type="ECO:0000256" key="1">
    <source>
        <dbReference type="ARBA" id="ARBA00001966"/>
    </source>
</evidence>
<dbReference type="Gene3D" id="3.20.20.70">
    <property type="entry name" value="Aldolase class I"/>
    <property type="match status" value="1"/>
</dbReference>
<accession>E1QJX6</accession>
<evidence type="ECO:0000259" key="6">
    <source>
        <dbReference type="Pfam" id="PF04055"/>
    </source>
</evidence>
<evidence type="ECO:0000256" key="2">
    <source>
        <dbReference type="ARBA" id="ARBA00022691"/>
    </source>
</evidence>
<dbReference type="HOGENOM" id="CLU_009273_3_1_7"/>
<dbReference type="AlphaFoldDB" id="E1QJX6"/>
<dbReference type="OrthoDB" id="308557at2"/>
<dbReference type="RefSeq" id="WP_013259308.1">
    <property type="nucleotide sequence ID" value="NC_014365.1"/>
</dbReference>
<sequence length="495" mass="54196">MRLSSLTISRQAKGRTILLNCANGCVDLLRAPLVGPDGRLRADRPPEVTAALARRGHLTALDHRQEMTLLRDYARLLVLQNRWLQRRSGYVMLLLSYACNFACDYCYQKDIRHAVGGRRFGPAEIDLFFDDHAPALCPDAPPENICYVLYGGEPLTPANRPAVERTLFRAGRAGSTVEAVTNGYRLEAYLDLLGRGPGRIAKLQVSFDCDQSLHDRRRVTLSGGPTFATVLENVVRAAQTGVAIQVRAHMHQGRADALHSFLATMEARGLLAADNVTVYLSPIKHDFADQRDEPLAESCLSARELAALAPLANSAVTRRQRLLARLLAATTGPGPANTAFCMRCKENCYVVDPLGGIYACYEEAGRPELRIGARRGRAVEFFPRRRQTLDENIIAPDPAEMDPLALITGGQCAMTSRRIAAQGLADTRPEADRELVGQALELAIDDHLAQQGPEPVTAHLAINYADDGDRSLPSLIGRLAPFGQRLERALSAGRH</sequence>
<comment type="cofactor">
    <cofactor evidence="1">
        <name>[4Fe-4S] cluster</name>
        <dbReference type="ChEBI" id="CHEBI:49883"/>
    </cofactor>
</comment>
<dbReference type="InterPro" id="IPR013785">
    <property type="entry name" value="Aldolase_TIM"/>
</dbReference>
<dbReference type="GO" id="GO:0046872">
    <property type="term" value="F:metal ion binding"/>
    <property type="evidence" value="ECO:0007669"/>
    <property type="project" value="UniProtKB-KW"/>
</dbReference>
<dbReference type="InterPro" id="IPR058240">
    <property type="entry name" value="rSAM_sf"/>
</dbReference>
<gene>
    <name evidence="7" type="ordered locus">Deba_2509</name>
</gene>
<keyword evidence="4" id="KW-0408">Iron</keyword>
<dbReference type="InterPro" id="IPR007197">
    <property type="entry name" value="rSAM"/>
</dbReference>
<dbReference type="EMBL" id="CP002085">
    <property type="protein sequence ID" value="ADK85869.1"/>
    <property type="molecule type" value="Genomic_DNA"/>
</dbReference>
<keyword evidence="3" id="KW-0479">Metal-binding</keyword>
<dbReference type="SFLD" id="SFLDS00029">
    <property type="entry name" value="Radical_SAM"/>
    <property type="match status" value="1"/>
</dbReference>
<feature type="domain" description="Radical SAM core" evidence="6">
    <location>
        <begin position="95"/>
        <end position="243"/>
    </location>
</feature>
<dbReference type="UniPathway" id="UPA00782"/>
<protein>
    <submittedName>
        <fullName evidence="7">Radical SAM domain protein</fullName>
    </submittedName>
</protein>
<name>E1QJX6_DESB2</name>
<dbReference type="SFLD" id="SFLDG01067">
    <property type="entry name" value="SPASM/twitch_domain_containing"/>
    <property type="match status" value="1"/>
</dbReference>
<evidence type="ECO:0000313" key="8">
    <source>
        <dbReference type="Proteomes" id="UP000009047"/>
    </source>
</evidence>
<dbReference type="GO" id="GO:0016491">
    <property type="term" value="F:oxidoreductase activity"/>
    <property type="evidence" value="ECO:0007669"/>
    <property type="project" value="InterPro"/>
</dbReference>
<keyword evidence="5" id="KW-0411">Iron-sulfur</keyword>
<keyword evidence="2" id="KW-0949">S-adenosyl-L-methionine</keyword>
<keyword evidence="8" id="KW-1185">Reference proteome</keyword>
<dbReference type="GO" id="GO:0051536">
    <property type="term" value="F:iron-sulfur cluster binding"/>
    <property type="evidence" value="ECO:0007669"/>
    <property type="project" value="UniProtKB-KW"/>
</dbReference>
<organism evidence="7 8">
    <name type="scientific">Desulfarculus baarsii (strain ATCC 33931 / DSM 2075 / LMG 7858 / VKM B-1802 / 2st14)</name>
    <dbReference type="NCBI Taxonomy" id="644282"/>
    <lineage>
        <taxon>Bacteria</taxon>
        <taxon>Pseudomonadati</taxon>
        <taxon>Thermodesulfobacteriota</taxon>
        <taxon>Desulfarculia</taxon>
        <taxon>Desulfarculales</taxon>
        <taxon>Desulfarculaceae</taxon>
        <taxon>Desulfarculus</taxon>
    </lineage>
</organism>
<proteinExistence type="predicted"/>
<dbReference type="PANTHER" id="PTHR43273:SF8">
    <property type="entry name" value="RADICAL SAM DOMAIN PROTEIN"/>
    <property type="match status" value="1"/>
</dbReference>
<dbReference type="CDD" id="cd01335">
    <property type="entry name" value="Radical_SAM"/>
    <property type="match status" value="1"/>
</dbReference>
<evidence type="ECO:0000256" key="5">
    <source>
        <dbReference type="ARBA" id="ARBA00023014"/>
    </source>
</evidence>
<evidence type="ECO:0000256" key="3">
    <source>
        <dbReference type="ARBA" id="ARBA00022723"/>
    </source>
</evidence>
<dbReference type="Proteomes" id="UP000009047">
    <property type="component" value="Chromosome"/>
</dbReference>
<dbReference type="SUPFAM" id="SSF102114">
    <property type="entry name" value="Radical SAM enzymes"/>
    <property type="match status" value="1"/>
</dbReference>
<dbReference type="KEGG" id="dbr:Deba_2509"/>
<dbReference type="eggNOG" id="COG0641">
    <property type="taxonomic scope" value="Bacteria"/>
</dbReference>